<evidence type="ECO:0000259" key="2">
    <source>
        <dbReference type="PROSITE" id="PS51352"/>
    </source>
</evidence>
<dbReference type="InterPro" id="IPR036249">
    <property type="entry name" value="Thioredoxin-like_sf"/>
</dbReference>
<protein>
    <submittedName>
        <fullName evidence="3">TlpA family protein disulfide reductase</fullName>
    </submittedName>
</protein>
<dbReference type="Proteomes" id="UP001589854">
    <property type="component" value="Unassembled WGS sequence"/>
</dbReference>
<feature type="domain" description="Thioredoxin" evidence="2">
    <location>
        <begin position="31"/>
        <end position="168"/>
    </location>
</feature>
<reference evidence="3 4" key="1">
    <citation type="submission" date="2024-09" db="EMBL/GenBank/DDBJ databases">
        <authorList>
            <person name="Sun Q."/>
            <person name="Mori K."/>
        </authorList>
    </citation>
    <scope>NUCLEOTIDE SEQUENCE [LARGE SCALE GENOMIC DNA]</scope>
    <source>
        <strain evidence="3 4">CCM 7228</strain>
    </source>
</reference>
<proteinExistence type="predicted"/>
<dbReference type="PROSITE" id="PS51352">
    <property type="entry name" value="THIOREDOXIN_2"/>
    <property type="match status" value="1"/>
</dbReference>
<keyword evidence="4" id="KW-1185">Reference proteome</keyword>
<evidence type="ECO:0000256" key="1">
    <source>
        <dbReference type="ARBA" id="ARBA00023157"/>
    </source>
</evidence>
<dbReference type="CDD" id="cd02966">
    <property type="entry name" value="TlpA_like_family"/>
    <property type="match status" value="1"/>
</dbReference>
<dbReference type="Pfam" id="PF00578">
    <property type="entry name" value="AhpC-TSA"/>
    <property type="match status" value="1"/>
</dbReference>
<comment type="caution">
    <text evidence="3">The sequence shown here is derived from an EMBL/GenBank/DDBJ whole genome shotgun (WGS) entry which is preliminary data.</text>
</comment>
<sequence length="168" mass="18771">MKRILAVTLLVFLIGYAVWTAISPKEPREGLAKGNAAPNFELQTLSGETVQLADYQGKKVLLNFWATWCGPCRAEMPDMQKLYDKYEGNVVVLAVNLTNTEKSVESVDAFVKELNLSFPIAIDEEGAINTKYEVLSYPTSYILDEEGRIQTKFAGAMSYETMESLVKK</sequence>
<dbReference type="PANTHER" id="PTHR42852">
    <property type="entry name" value="THIOL:DISULFIDE INTERCHANGE PROTEIN DSBE"/>
    <property type="match status" value="1"/>
</dbReference>
<dbReference type="RefSeq" id="WP_378937960.1">
    <property type="nucleotide sequence ID" value="NZ_JBHLVO010000029.1"/>
</dbReference>
<dbReference type="InterPro" id="IPR013766">
    <property type="entry name" value="Thioredoxin_domain"/>
</dbReference>
<evidence type="ECO:0000313" key="4">
    <source>
        <dbReference type="Proteomes" id="UP001589854"/>
    </source>
</evidence>
<accession>A0ABV6GK64</accession>
<dbReference type="InterPro" id="IPR017937">
    <property type="entry name" value="Thioredoxin_CS"/>
</dbReference>
<dbReference type="PANTHER" id="PTHR42852:SF1">
    <property type="entry name" value="THIOREDOXIN-LIKE PROTEIN YNEN"/>
    <property type="match status" value="1"/>
</dbReference>
<dbReference type="InterPro" id="IPR000866">
    <property type="entry name" value="AhpC/TSA"/>
</dbReference>
<organism evidence="3 4">
    <name type="scientific">Metabacillus herbersteinensis</name>
    <dbReference type="NCBI Taxonomy" id="283816"/>
    <lineage>
        <taxon>Bacteria</taxon>
        <taxon>Bacillati</taxon>
        <taxon>Bacillota</taxon>
        <taxon>Bacilli</taxon>
        <taxon>Bacillales</taxon>
        <taxon>Bacillaceae</taxon>
        <taxon>Metabacillus</taxon>
    </lineage>
</organism>
<evidence type="ECO:0000313" key="3">
    <source>
        <dbReference type="EMBL" id="MFC0274069.1"/>
    </source>
</evidence>
<keyword evidence="1" id="KW-1015">Disulfide bond</keyword>
<dbReference type="Gene3D" id="3.40.30.10">
    <property type="entry name" value="Glutaredoxin"/>
    <property type="match status" value="1"/>
</dbReference>
<dbReference type="PROSITE" id="PS00194">
    <property type="entry name" value="THIOREDOXIN_1"/>
    <property type="match status" value="1"/>
</dbReference>
<dbReference type="SUPFAM" id="SSF52833">
    <property type="entry name" value="Thioredoxin-like"/>
    <property type="match status" value="1"/>
</dbReference>
<dbReference type="InterPro" id="IPR050553">
    <property type="entry name" value="Thioredoxin_ResA/DsbE_sf"/>
</dbReference>
<dbReference type="EMBL" id="JBHLVO010000029">
    <property type="protein sequence ID" value="MFC0274069.1"/>
    <property type="molecule type" value="Genomic_DNA"/>
</dbReference>
<gene>
    <name evidence="3" type="ORF">ACFFIX_22215</name>
</gene>
<name>A0ABV6GK64_9BACI</name>